<dbReference type="GO" id="GO:0008483">
    <property type="term" value="F:transaminase activity"/>
    <property type="evidence" value="ECO:0007669"/>
    <property type="project" value="TreeGrafter"/>
</dbReference>
<proteinExistence type="predicted"/>
<feature type="non-terminal residue" evidence="1">
    <location>
        <position position="1"/>
    </location>
</feature>
<dbReference type="AlphaFoldDB" id="X1HDW6"/>
<dbReference type="InterPro" id="IPR015424">
    <property type="entry name" value="PyrdxlP-dep_Trfase"/>
</dbReference>
<dbReference type="InterPro" id="IPR000653">
    <property type="entry name" value="DegT/StrS_aminotransferase"/>
</dbReference>
<gene>
    <name evidence="1" type="ORF">S03H2_26858</name>
</gene>
<dbReference type="SUPFAM" id="SSF53383">
    <property type="entry name" value="PLP-dependent transferases"/>
    <property type="match status" value="1"/>
</dbReference>
<name>X1HDW6_9ZZZZ</name>
<dbReference type="Gene3D" id="3.40.640.10">
    <property type="entry name" value="Type I PLP-dependent aspartate aminotransferase-like (Major domain)"/>
    <property type="match status" value="1"/>
</dbReference>
<feature type="non-terminal residue" evidence="1">
    <location>
        <position position="78"/>
    </location>
</feature>
<reference evidence="1" key="1">
    <citation type="journal article" date="2014" name="Front. Microbiol.">
        <title>High frequency of phylogenetically diverse reductive dehalogenase-homologous genes in deep subseafloor sedimentary metagenomes.</title>
        <authorList>
            <person name="Kawai M."/>
            <person name="Futagami T."/>
            <person name="Toyoda A."/>
            <person name="Takaki Y."/>
            <person name="Nishi S."/>
            <person name="Hori S."/>
            <person name="Arai W."/>
            <person name="Tsubouchi T."/>
            <person name="Morono Y."/>
            <person name="Uchiyama I."/>
            <person name="Ito T."/>
            <person name="Fujiyama A."/>
            <person name="Inagaki F."/>
            <person name="Takami H."/>
        </authorList>
    </citation>
    <scope>NUCLEOTIDE SEQUENCE</scope>
    <source>
        <strain evidence="1">Expedition CK06-06</strain>
    </source>
</reference>
<evidence type="ECO:0008006" key="2">
    <source>
        <dbReference type="Google" id="ProtNLM"/>
    </source>
</evidence>
<comment type="caution">
    <text evidence="1">The sequence shown here is derived from an EMBL/GenBank/DDBJ whole genome shotgun (WGS) entry which is preliminary data.</text>
</comment>
<dbReference type="EMBL" id="BARU01015779">
    <property type="protein sequence ID" value="GAH55275.1"/>
    <property type="molecule type" value="Genomic_DNA"/>
</dbReference>
<accession>X1HDW6</accession>
<organism evidence="1">
    <name type="scientific">marine sediment metagenome</name>
    <dbReference type="NCBI Taxonomy" id="412755"/>
    <lineage>
        <taxon>unclassified sequences</taxon>
        <taxon>metagenomes</taxon>
        <taxon>ecological metagenomes</taxon>
    </lineage>
</organism>
<dbReference type="InterPro" id="IPR015421">
    <property type="entry name" value="PyrdxlP-dep_Trfase_major"/>
</dbReference>
<dbReference type="GO" id="GO:0030170">
    <property type="term" value="F:pyridoxal phosphate binding"/>
    <property type="evidence" value="ECO:0007669"/>
    <property type="project" value="TreeGrafter"/>
</dbReference>
<dbReference type="PANTHER" id="PTHR30244:SF34">
    <property type="entry name" value="DTDP-4-AMINO-4,6-DIDEOXYGALACTOSE TRANSAMINASE"/>
    <property type="match status" value="1"/>
</dbReference>
<dbReference type="PANTHER" id="PTHR30244">
    <property type="entry name" value="TRANSAMINASE"/>
    <property type="match status" value="1"/>
</dbReference>
<dbReference type="GO" id="GO:0000271">
    <property type="term" value="P:polysaccharide biosynthetic process"/>
    <property type="evidence" value="ECO:0007669"/>
    <property type="project" value="TreeGrafter"/>
</dbReference>
<sequence length="78" mass="8272">DCAQAHGAEYKGRKVGSLGHIAAFSFCQTKHITTGGEGGMVVTDDDELAVRTRAAKDYGSRMDVRSEQGRWGGSGRLG</sequence>
<dbReference type="Pfam" id="PF01041">
    <property type="entry name" value="DegT_DnrJ_EryC1"/>
    <property type="match status" value="1"/>
</dbReference>
<protein>
    <recommendedName>
        <fullName evidence="2">DegT/DnrJ/EryC1/StrS aminotransferase</fullName>
    </recommendedName>
</protein>
<evidence type="ECO:0000313" key="1">
    <source>
        <dbReference type="EMBL" id="GAH55275.1"/>
    </source>
</evidence>